<keyword evidence="2" id="KW-1185">Reference proteome</keyword>
<dbReference type="RefSeq" id="WP_323209637.1">
    <property type="nucleotide sequence ID" value="NZ_JAYGHK010000010.1"/>
</dbReference>
<protein>
    <submittedName>
        <fullName evidence="1">Uncharacterized protein</fullName>
    </submittedName>
</protein>
<evidence type="ECO:0000313" key="1">
    <source>
        <dbReference type="EMBL" id="MEA5607427.1"/>
    </source>
</evidence>
<comment type="caution">
    <text evidence="1">The sequence shown here is derived from an EMBL/GenBank/DDBJ whole genome shotgun (WGS) entry which is preliminary data.</text>
</comment>
<name>A0ABU5UME5_NODSP</name>
<dbReference type="EMBL" id="JAYGHK010000010">
    <property type="protein sequence ID" value="MEA5607427.1"/>
    <property type="molecule type" value="Genomic_DNA"/>
</dbReference>
<sequence>MNNKEQKSTNPQQLNCNQRPLFEPVNLAQQDSVVGGFLSSLILNVFPDTLIPGRAEAVAIANEAAETAAQAAVEAESRGFSIQFLFSVLI</sequence>
<reference evidence="1 2" key="1">
    <citation type="submission" date="2023-12" db="EMBL/GenBank/DDBJ databases">
        <title>Baltic Sea Cyanobacteria.</title>
        <authorList>
            <person name="Delbaje E."/>
            <person name="Fewer D.P."/>
            <person name="Shishido T.K."/>
        </authorList>
    </citation>
    <scope>NUCLEOTIDE SEQUENCE [LARGE SCALE GENOMIC DNA]</scope>
    <source>
        <strain evidence="1 2">UHCC 0060</strain>
    </source>
</reference>
<organism evidence="1 2">
    <name type="scientific">Nodularia spumigena UHCC 0060</name>
    <dbReference type="NCBI Taxonomy" id="3110300"/>
    <lineage>
        <taxon>Bacteria</taxon>
        <taxon>Bacillati</taxon>
        <taxon>Cyanobacteriota</taxon>
        <taxon>Cyanophyceae</taxon>
        <taxon>Nostocales</taxon>
        <taxon>Nodulariaceae</taxon>
        <taxon>Nodularia</taxon>
    </lineage>
</organism>
<proteinExistence type="predicted"/>
<gene>
    <name evidence="1" type="ORF">VB695_04920</name>
</gene>
<accession>A0ABU5UME5</accession>
<dbReference type="Proteomes" id="UP001303285">
    <property type="component" value="Unassembled WGS sequence"/>
</dbReference>
<evidence type="ECO:0000313" key="2">
    <source>
        <dbReference type="Proteomes" id="UP001303285"/>
    </source>
</evidence>